<protein>
    <submittedName>
        <fullName evidence="1">Uncharacterized protein</fullName>
    </submittedName>
</protein>
<sequence>MAEAFPCPGFGPFEVDADPVERIGVEDILQVTVWDLCVFFGVEAGGESIIRPVPEVFIEVDVAAVVFAAVPAALAARVFVHVLRGGLVAVVVDDQRTTGAGLGDRPAGGVDT</sequence>
<dbReference type="RefSeq" id="WP_136536884.1">
    <property type="nucleotide sequence ID" value="NZ_STGY01000073.1"/>
</dbReference>
<dbReference type="Proteomes" id="UP000308760">
    <property type="component" value="Unassembled WGS sequence"/>
</dbReference>
<proteinExistence type="predicted"/>
<organism evidence="1 2">
    <name type="scientific">Glycomyces buryatensis</name>
    <dbReference type="NCBI Taxonomy" id="2570927"/>
    <lineage>
        <taxon>Bacteria</taxon>
        <taxon>Bacillati</taxon>
        <taxon>Actinomycetota</taxon>
        <taxon>Actinomycetes</taxon>
        <taxon>Glycomycetales</taxon>
        <taxon>Glycomycetaceae</taxon>
        <taxon>Glycomyces</taxon>
    </lineage>
</organism>
<evidence type="ECO:0000313" key="2">
    <source>
        <dbReference type="Proteomes" id="UP000308760"/>
    </source>
</evidence>
<dbReference type="AlphaFoldDB" id="A0A4S8PVV2"/>
<name>A0A4S8PVV2_9ACTN</name>
<comment type="caution">
    <text evidence="1">The sequence shown here is derived from an EMBL/GenBank/DDBJ whole genome shotgun (WGS) entry which is preliminary data.</text>
</comment>
<gene>
    <name evidence="1" type="ORF">FAB82_22910</name>
</gene>
<keyword evidence="2" id="KW-1185">Reference proteome</keyword>
<reference evidence="2" key="1">
    <citation type="submission" date="2019-04" db="EMBL/GenBank/DDBJ databases">
        <title>Nocardioides xinjiangensis sp. nov.</title>
        <authorList>
            <person name="Liu S."/>
        </authorList>
    </citation>
    <scope>NUCLEOTIDE SEQUENCE [LARGE SCALE GENOMIC DNA]</scope>
    <source>
        <strain evidence="2">18</strain>
    </source>
</reference>
<accession>A0A4S8PVV2</accession>
<dbReference type="EMBL" id="STGY01000073">
    <property type="protein sequence ID" value="THV35727.1"/>
    <property type="molecule type" value="Genomic_DNA"/>
</dbReference>
<reference evidence="1 2" key="2">
    <citation type="submission" date="2019-05" db="EMBL/GenBank/DDBJ databases">
        <title>Glycomyces buryatensis sp. nov.</title>
        <authorList>
            <person name="Nikitina E."/>
        </authorList>
    </citation>
    <scope>NUCLEOTIDE SEQUENCE [LARGE SCALE GENOMIC DNA]</scope>
    <source>
        <strain evidence="1 2">18</strain>
    </source>
</reference>
<evidence type="ECO:0000313" key="1">
    <source>
        <dbReference type="EMBL" id="THV35727.1"/>
    </source>
</evidence>